<dbReference type="Proteomes" id="UP001597187">
    <property type="component" value="Unassembled WGS sequence"/>
</dbReference>
<dbReference type="InterPro" id="IPR007050">
    <property type="entry name" value="HTH_bacterioopsin"/>
</dbReference>
<keyword evidence="1" id="KW-0805">Transcription regulation</keyword>
<dbReference type="InterPro" id="IPR031803">
    <property type="entry name" value="BAT_GAF/HTH-assoc"/>
</dbReference>
<name>A0ABD6AU87_9EURY</name>
<evidence type="ECO:0000313" key="6">
    <source>
        <dbReference type="Proteomes" id="UP001597187"/>
    </source>
</evidence>
<comment type="caution">
    <text evidence="5">The sequence shown here is derived from an EMBL/GenBank/DDBJ whole genome shotgun (WGS) entry which is preliminary data.</text>
</comment>
<dbReference type="Pfam" id="PF15915">
    <property type="entry name" value="BAT"/>
    <property type="match status" value="1"/>
</dbReference>
<organism evidence="5 6">
    <name type="scientific">Halomarina rubra</name>
    <dbReference type="NCBI Taxonomy" id="2071873"/>
    <lineage>
        <taxon>Archaea</taxon>
        <taxon>Methanobacteriati</taxon>
        <taxon>Methanobacteriota</taxon>
        <taxon>Stenosarchaea group</taxon>
        <taxon>Halobacteria</taxon>
        <taxon>Halobacteriales</taxon>
        <taxon>Natronomonadaceae</taxon>
        <taxon>Halomarina</taxon>
    </lineage>
</organism>
<dbReference type="AlphaFoldDB" id="A0ABD6AU87"/>
<dbReference type="RefSeq" id="WP_250873142.1">
    <property type="nucleotide sequence ID" value="NZ_JALXFV010000003.1"/>
</dbReference>
<feature type="domain" description="HTH bat-type" evidence="3">
    <location>
        <begin position="156"/>
        <end position="204"/>
    </location>
</feature>
<feature type="domain" description="Bacterioopsin transcriptional activator GAF and HTH associated" evidence="4">
    <location>
        <begin position="25"/>
        <end position="151"/>
    </location>
</feature>
<dbReference type="PANTHER" id="PTHR34236:SF1">
    <property type="entry name" value="DIMETHYL SULFOXIDE REDUCTASE TRANSCRIPTIONAL ACTIVATOR"/>
    <property type="match status" value="1"/>
</dbReference>
<sequence length="221" mass="25079">MSVVAELRIAAGQFELGRILPIPEGTELELERVVPVGERAVPLVWTYDADPERFARSVRNHPAVDSFDELDRFDGETLYALRWDASSDHLFDAIHREDAHLLRATAVADTWTFELRFHTHESLSAFQRHCENAHVHYGVRRITTPDGPVDRRHYGLTEQQREALVLAVETGYYDIPRRRSTVDLAEQLGISDQAVTERLRRAIVALSTSTVVVPDAPDRSD</sequence>
<accession>A0ABD6AU87</accession>
<dbReference type="Gene3D" id="1.10.10.10">
    <property type="entry name" value="Winged helix-like DNA-binding domain superfamily/Winged helix DNA-binding domain"/>
    <property type="match status" value="1"/>
</dbReference>
<dbReference type="EMBL" id="JBHUDC010000003">
    <property type="protein sequence ID" value="MFD1513182.1"/>
    <property type="molecule type" value="Genomic_DNA"/>
</dbReference>
<proteinExistence type="predicted"/>
<dbReference type="InterPro" id="IPR013324">
    <property type="entry name" value="RNA_pol_sigma_r3/r4-like"/>
</dbReference>
<dbReference type="SUPFAM" id="SSF88659">
    <property type="entry name" value="Sigma3 and sigma4 domains of RNA polymerase sigma factors"/>
    <property type="match status" value="1"/>
</dbReference>
<protein>
    <submittedName>
        <fullName evidence="5">Helix-turn-helix domain-containing protein</fullName>
    </submittedName>
</protein>
<evidence type="ECO:0000259" key="4">
    <source>
        <dbReference type="Pfam" id="PF15915"/>
    </source>
</evidence>
<dbReference type="InterPro" id="IPR036388">
    <property type="entry name" value="WH-like_DNA-bd_sf"/>
</dbReference>
<evidence type="ECO:0000256" key="2">
    <source>
        <dbReference type="ARBA" id="ARBA00023163"/>
    </source>
</evidence>
<dbReference type="PANTHER" id="PTHR34236">
    <property type="entry name" value="DIMETHYL SULFOXIDE REDUCTASE TRANSCRIPTIONAL ACTIVATOR"/>
    <property type="match status" value="1"/>
</dbReference>
<reference evidence="5 6" key="1">
    <citation type="journal article" date="2019" name="Int. J. Syst. Evol. Microbiol.">
        <title>The Global Catalogue of Microorganisms (GCM) 10K type strain sequencing project: providing services to taxonomists for standard genome sequencing and annotation.</title>
        <authorList>
            <consortium name="The Broad Institute Genomics Platform"/>
            <consortium name="The Broad Institute Genome Sequencing Center for Infectious Disease"/>
            <person name="Wu L."/>
            <person name="Ma J."/>
        </authorList>
    </citation>
    <scope>NUCLEOTIDE SEQUENCE [LARGE SCALE GENOMIC DNA]</scope>
    <source>
        <strain evidence="5 6">CGMCC 1.12563</strain>
    </source>
</reference>
<keyword evidence="6" id="KW-1185">Reference proteome</keyword>
<evidence type="ECO:0000259" key="3">
    <source>
        <dbReference type="Pfam" id="PF04967"/>
    </source>
</evidence>
<gene>
    <name evidence="5" type="ORF">ACFSBT_07830</name>
</gene>
<evidence type="ECO:0000313" key="5">
    <source>
        <dbReference type="EMBL" id="MFD1513182.1"/>
    </source>
</evidence>
<keyword evidence="2" id="KW-0804">Transcription</keyword>
<dbReference type="Pfam" id="PF04967">
    <property type="entry name" value="HTH_10"/>
    <property type="match status" value="1"/>
</dbReference>
<evidence type="ECO:0000256" key="1">
    <source>
        <dbReference type="ARBA" id="ARBA00023015"/>
    </source>
</evidence>